<keyword evidence="1" id="KW-1133">Transmembrane helix</keyword>
<dbReference type="AlphaFoldDB" id="A0A0J8GEQ8"/>
<evidence type="ECO:0000313" key="3">
    <source>
        <dbReference type="Proteomes" id="UP000052258"/>
    </source>
</evidence>
<gene>
    <name evidence="2" type="ORF">X560_0239</name>
</gene>
<accession>A0A0J8GEQ8</accession>
<feature type="transmembrane region" description="Helical" evidence="1">
    <location>
        <begin position="12"/>
        <end position="32"/>
    </location>
</feature>
<dbReference type="EMBL" id="AZHO01000004">
    <property type="protein sequence ID" value="KMT61172.1"/>
    <property type="molecule type" value="Genomic_DNA"/>
</dbReference>
<proteinExistence type="predicted"/>
<organism evidence="2 3">
    <name type="scientific">Listeria fleischmannii 1991</name>
    <dbReference type="NCBI Taxonomy" id="1430899"/>
    <lineage>
        <taxon>Bacteria</taxon>
        <taxon>Bacillati</taxon>
        <taxon>Bacillota</taxon>
        <taxon>Bacilli</taxon>
        <taxon>Bacillales</taxon>
        <taxon>Listeriaceae</taxon>
        <taxon>Listeria</taxon>
    </lineage>
</organism>
<protein>
    <submittedName>
        <fullName evidence="2">Uncharacterized protein</fullName>
    </submittedName>
</protein>
<keyword evidence="1" id="KW-0812">Transmembrane</keyword>
<dbReference type="PATRIC" id="fig|1430899.3.peg.240"/>
<reference evidence="2 3" key="1">
    <citation type="journal article" date="2015" name="Genome Biol. Evol.">
        <title>Comparative Genomics of Listeria Sensu Lato: Genus-Wide Differences in Evolutionary Dynamics and the Progressive Gain of Complex, Potentially Pathogenicity-Related Traits through Lateral Gene Transfer.</title>
        <authorList>
            <person name="Chiara M."/>
            <person name="Caruso M."/>
            <person name="D'Erchia A.M."/>
            <person name="Manzari C."/>
            <person name="Fraccalvieri R."/>
            <person name="Goffredo E."/>
            <person name="Latorre L."/>
            <person name="Miccolupo A."/>
            <person name="Padalino I."/>
            <person name="Santagada G."/>
            <person name="Chiocco D."/>
            <person name="Pesole G."/>
            <person name="Horner D.S."/>
            <person name="Parisi A."/>
        </authorList>
    </citation>
    <scope>NUCLEOTIDE SEQUENCE [LARGE SCALE GENOMIC DNA]</scope>
    <source>
        <strain evidence="2 3">1991</strain>
    </source>
</reference>
<evidence type="ECO:0000256" key="1">
    <source>
        <dbReference type="SAM" id="Phobius"/>
    </source>
</evidence>
<evidence type="ECO:0000313" key="2">
    <source>
        <dbReference type="EMBL" id="KMT61172.1"/>
    </source>
</evidence>
<name>A0A0J8GEQ8_9LIST</name>
<dbReference type="Proteomes" id="UP000052258">
    <property type="component" value="Unassembled WGS sequence"/>
</dbReference>
<keyword evidence="1" id="KW-0472">Membrane</keyword>
<comment type="caution">
    <text evidence="2">The sequence shown here is derived from an EMBL/GenBank/DDBJ whole genome shotgun (WGS) entry which is preliminary data.</text>
</comment>
<keyword evidence="3" id="KW-1185">Reference proteome</keyword>
<sequence>MFEKGSTKFVGAFFSFCHLIVLQEASFFFIMLTGRFKSATKIGRGIC</sequence>